<dbReference type="EMBL" id="LBXL01000032">
    <property type="protein sequence ID" value="KKR29382.1"/>
    <property type="molecule type" value="Genomic_DNA"/>
</dbReference>
<evidence type="ECO:0000313" key="4">
    <source>
        <dbReference type="Proteomes" id="UP000034793"/>
    </source>
</evidence>
<feature type="transmembrane region" description="Helical" evidence="2">
    <location>
        <begin position="31"/>
        <end position="50"/>
    </location>
</feature>
<dbReference type="AlphaFoldDB" id="A0A0G0SUW0"/>
<sequence length="229" mass="25983">MYPGWRNNYLRYKTYFLNVLGRYRERADVRVYLEILLSLTAISIFSVFALRPTLLTIAELIKEIESKKLTLTQMEEKINNLSQAQTLFDRERGKIVLLDTSIPQKIDPVIFARQMEGLSSKHQSQILEVLTGSTPISGEVVIGSSTDSSSSSRDVEALPEGTLTFKYSIQLVSALDQFTALSNFLSDLEQLRLPSKLDSLSLSTTEIDQEKFLLMRIEGRLPYYSKGVE</sequence>
<evidence type="ECO:0000313" key="3">
    <source>
        <dbReference type="EMBL" id="KKR29382.1"/>
    </source>
</evidence>
<organism evidence="3 4">
    <name type="scientific">Candidatus Woesebacteria bacterium GW2011_GWA1_39_8</name>
    <dbReference type="NCBI Taxonomy" id="1618552"/>
    <lineage>
        <taxon>Bacteria</taxon>
        <taxon>Candidatus Woeseibacteriota</taxon>
    </lineage>
</organism>
<accession>A0A0G0SUW0</accession>
<evidence type="ECO:0000256" key="1">
    <source>
        <dbReference type="SAM" id="Coils"/>
    </source>
</evidence>
<keyword evidence="2" id="KW-1133">Transmembrane helix</keyword>
<gene>
    <name evidence="3" type="ORF">UT61_C0032G0007</name>
</gene>
<keyword evidence="2" id="KW-0472">Membrane</keyword>
<feature type="coiled-coil region" evidence="1">
    <location>
        <begin position="57"/>
        <end position="84"/>
    </location>
</feature>
<dbReference type="Proteomes" id="UP000034793">
    <property type="component" value="Unassembled WGS sequence"/>
</dbReference>
<keyword evidence="1" id="KW-0175">Coiled coil</keyword>
<proteinExistence type="predicted"/>
<comment type="caution">
    <text evidence="3">The sequence shown here is derived from an EMBL/GenBank/DDBJ whole genome shotgun (WGS) entry which is preliminary data.</text>
</comment>
<keyword evidence="2" id="KW-0812">Transmembrane</keyword>
<reference evidence="3 4" key="1">
    <citation type="journal article" date="2015" name="Nature">
        <title>rRNA introns, odd ribosomes, and small enigmatic genomes across a large radiation of phyla.</title>
        <authorList>
            <person name="Brown C.T."/>
            <person name="Hug L.A."/>
            <person name="Thomas B.C."/>
            <person name="Sharon I."/>
            <person name="Castelle C.J."/>
            <person name="Singh A."/>
            <person name="Wilkins M.J."/>
            <person name="Williams K.H."/>
            <person name="Banfield J.F."/>
        </authorList>
    </citation>
    <scope>NUCLEOTIDE SEQUENCE [LARGE SCALE GENOMIC DNA]</scope>
</reference>
<protein>
    <submittedName>
        <fullName evidence="3">Uncharacterized protein</fullName>
    </submittedName>
</protein>
<evidence type="ECO:0000256" key="2">
    <source>
        <dbReference type="SAM" id="Phobius"/>
    </source>
</evidence>
<name>A0A0G0SUW0_9BACT</name>